<reference evidence="1 2" key="1">
    <citation type="submission" date="2014-06" db="EMBL/GenBank/DDBJ databases">
        <title>Helicobacter pullorum isolates in fresh chicken meat - phenotypic and genotypic features.</title>
        <authorList>
            <person name="Borges V."/>
            <person name="Santos A."/>
            <person name="Correia C.B."/>
            <person name="Saraiva M."/>
            <person name="Menard A."/>
            <person name="Vieira L."/>
            <person name="Sampaio D.A."/>
            <person name="Gomes J.P."/>
            <person name="Oleastro M."/>
        </authorList>
    </citation>
    <scope>NUCLEOTIDE SEQUENCE [LARGE SCALE GENOMIC DNA]</scope>
    <source>
        <strain evidence="1 2">229334/12</strain>
    </source>
</reference>
<organism evidence="1 2">
    <name type="scientific">Helicobacter pullorum</name>
    <dbReference type="NCBI Taxonomy" id="35818"/>
    <lineage>
        <taxon>Bacteria</taxon>
        <taxon>Pseudomonadati</taxon>
        <taxon>Campylobacterota</taxon>
        <taxon>Epsilonproteobacteria</taxon>
        <taxon>Campylobacterales</taxon>
        <taxon>Helicobacteraceae</taxon>
        <taxon>Helicobacter</taxon>
    </lineage>
</organism>
<evidence type="ECO:0000313" key="2">
    <source>
        <dbReference type="Proteomes" id="UP000037997"/>
    </source>
</evidence>
<evidence type="ECO:0000313" key="1">
    <source>
        <dbReference type="EMBL" id="KPH55029.1"/>
    </source>
</evidence>
<comment type="caution">
    <text evidence="1">The sequence shown here is derived from an EMBL/GenBank/DDBJ whole genome shotgun (WGS) entry which is preliminary data.</text>
</comment>
<dbReference type="EMBL" id="JNOC01000058">
    <property type="protein sequence ID" value="KPH55029.1"/>
    <property type="molecule type" value="Genomic_DNA"/>
</dbReference>
<dbReference type="RefSeq" id="WP_054198438.1">
    <property type="nucleotide sequence ID" value="NZ_JNOC01000058.1"/>
</dbReference>
<dbReference type="AlphaFoldDB" id="A0A0N0LTB8"/>
<proteinExistence type="predicted"/>
<name>A0A0N0LTB8_9HELI</name>
<protein>
    <submittedName>
        <fullName evidence="1">Uncharacterized protein</fullName>
    </submittedName>
</protein>
<sequence>MYCLDKFQALLSDFLGIDIKTLPKLEDNLKKAGYIGVQKGKEVEYFSKGLSEFGENYPQYYHKPKKQ</sequence>
<accession>A0A0N0LTB8</accession>
<gene>
    <name evidence="1" type="ORF">HPU229334_10330</name>
</gene>
<dbReference type="Proteomes" id="UP000037997">
    <property type="component" value="Unassembled WGS sequence"/>
</dbReference>
<dbReference type="PATRIC" id="fig|35818.11.peg.2042"/>